<dbReference type="GO" id="GO:0009113">
    <property type="term" value="P:purine nucleobase biosynthetic process"/>
    <property type="evidence" value="ECO:0007669"/>
    <property type="project" value="InterPro"/>
</dbReference>
<comment type="catalytic activity">
    <reaction evidence="10">
        <text>5-phospho-beta-D-ribosylamine + glycine + ATP = N(1)-(5-phospho-beta-D-ribosyl)glycinamide + ADP + phosphate + H(+)</text>
        <dbReference type="Rhea" id="RHEA:17453"/>
        <dbReference type="ChEBI" id="CHEBI:15378"/>
        <dbReference type="ChEBI" id="CHEBI:30616"/>
        <dbReference type="ChEBI" id="CHEBI:43474"/>
        <dbReference type="ChEBI" id="CHEBI:57305"/>
        <dbReference type="ChEBI" id="CHEBI:58681"/>
        <dbReference type="ChEBI" id="CHEBI:143788"/>
        <dbReference type="ChEBI" id="CHEBI:456216"/>
        <dbReference type="EC" id="6.3.4.13"/>
    </reaction>
</comment>
<keyword evidence="3 10" id="KW-0436">Ligase</keyword>
<dbReference type="GO" id="GO:0004637">
    <property type="term" value="F:phosphoribosylamine-glycine ligase activity"/>
    <property type="evidence" value="ECO:0007669"/>
    <property type="project" value="UniProtKB-UniRule"/>
</dbReference>
<dbReference type="Gene3D" id="3.40.50.20">
    <property type="match status" value="1"/>
</dbReference>
<evidence type="ECO:0000256" key="10">
    <source>
        <dbReference type="HAMAP-Rule" id="MF_00138"/>
    </source>
</evidence>
<comment type="pathway">
    <text evidence="1 10">Purine metabolism; IMP biosynthesis via de novo pathway; N(1)-(5-phospho-D-ribosyl)glycinamide from 5-phospho-alpha-D-ribose 1-diphosphate: step 2/2.</text>
</comment>
<evidence type="ECO:0000256" key="11">
    <source>
        <dbReference type="PROSITE-ProRule" id="PRU00409"/>
    </source>
</evidence>
<evidence type="ECO:0000256" key="4">
    <source>
        <dbReference type="ARBA" id="ARBA00022741"/>
    </source>
</evidence>
<dbReference type="Pfam" id="PF01071">
    <property type="entry name" value="GARS_A"/>
    <property type="match status" value="1"/>
</dbReference>
<dbReference type="PROSITE" id="PS50975">
    <property type="entry name" value="ATP_GRASP"/>
    <property type="match status" value="1"/>
</dbReference>
<dbReference type="NCBIfam" id="TIGR00877">
    <property type="entry name" value="purD"/>
    <property type="match status" value="1"/>
</dbReference>
<dbReference type="InterPro" id="IPR011054">
    <property type="entry name" value="Rudment_hybrid_motif"/>
</dbReference>
<dbReference type="InterPro" id="IPR016185">
    <property type="entry name" value="PreATP-grasp_dom_sf"/>
</dbReference>
<dbReference type="GO" id="GO:0005524">
    <property type="term" value="F:ATP binding"/>
    <property type="evidence" value="ECO:0007669"/>
    <property type="project" value="UniProtKB-UniRule"/>
</dbReference>
<gene>
    <name evidence="10" type="primary">purD</name>
    <name evidence="13" type="ORF">HHE01_06410</name>
</gene>
<evidence type="ECO:0000259" key="12">
    <source>
        <dbReference type="PROSITE" id="PS50975"/>
    </source>
</evidence>
<keyword evidence="14" id="KW-1185">Reference proteome</keyword>
<dbReference type="Gene3D" id="3.90.600.10">
    <property type="entry name" value="Phosphoribosylglycinamide synthetase, C-terminal domain"/>
    <property type="match status" value="1"/>
</dbReference>
<dbReference type="InterPro" id="IPR011761">
    <property type="entry name" value="ATP-grasp"/>
</dbReference>
<keyword evidence="5 10" id="KW-0658">Purine biosynthesis</keyword>
<keyword evidence="6 11" id="KW-0067">ATP-binding</keyword>
<evidence type="ECO:0000256" key="9">
    <source>
        <dbReference type="ARBA" id="ARBA00042864"/>
    </source>
</evidence>
<evidence type="ECO:0000256" key="8">
    <source>
        <dbReference type="ARBA" id="ARBA00042242"/>
    </source>
</evidence>
<feature type="domain" description="ATP-grasp" evidence="12">
    <location>
        <begin position="140"/>
        <end position="342"/>
    </location>
</feature>
<dbReference type="InterPro" id="IPR020560">
    <property type="entry name" value="PRibGlycinamide_synth_C-dom"/>
</dbReference>
<sequence length="446" mass="48610">MYLPPKETLLPLIAWLNYSTQVTVVWVIDIRDSMKRKVLIIGGGAREYALGRKLREDPRVSELFFSPGNGGTQSIGENVLLPDFAQIAAFAKEKMINFVLVGTEGPLVGGLADFLQEAGVAVFGPSKQVSKLEGSKSFAKEFATTHQIPTAPYAIATNPQEALELVPNFGYPVVLKADGLAQGKGVVVAHSANEAKIALESLFKAHSKVVLEKFLTGFELSIFTFVSGLDFLLLPACHDYKQLHPNGPNTGGMGAFAPSPLCDDALQEKIITRILKPTLHALHDNNTSFVGVLYVGLMVVEQKGALEPYLLEFNVRFGDPECSVLLPLLKTPLLDLLEATLQGNLAQVQLELHPQHSLGVVLASKDYPHQISQGQSIYIDPMDEKNAHLDLGRITQENGVFLVTGGRVCVCVGWGKSLAEAKEHAYRLVKKVQFEGMQFREDIGVL</sequence>
<dbReference type="SUPFAM" id="SSF52440">
    <property type="entry name" value="PreATP-grasp domain"/>
    <property type="match status" value="1"/>
</dbReference>
<evidence type="ECO:0000256" key="2">
    <source>
        <dbReference type="ARBA" id="ARBA00013255"/>
    </source>
</evidence>
<dbReference type="Gene3D" id="3.30.470.20">
    <property type="entry name" value="ATP-grasp fold, B domain"/>
    <property type="match status" value="1"/>
</dbReference>
<dbReference type="InterPro" id="IPR020562">
    <property type="entry name" value="PRibGlycinamide_synth_N"/>
</dbReference>
<evidence type="ECO:0000256" key="6">
    <source>
        <dbReference type="ARBA" id="ARBA00022840"/>
    </source>
</evidence>
<dbReference type="GO" id="GO:0046872">
    <property type="term" value="F:metal ion binding"/>
    <property type="evidence" value="ECO:0007669"/>
    <property type="project" value="InterPro"/>
</dbReference>
<dbReference type="GO" id="GO:0006189">
    <property type="term" value="P:'de novo' IMP biosynthetic process"/>
    <property type="evidence" value="ECO:0007669"/>
    <property type="project" value="UniProtKB-UniRule"/>
</dbReference>
<dbReference type="HAMAP" id="MF_00138">
    <property type="entry name" value="GARS"/>
    <property type="match status" value="1"/>
</dbReference>
<dbReference type="InterPro" id="IPR037123">
    <property type="entry name" value="PRibGlycinamide_synth_C_sf"/>
</dbReference>
<dbReference type="PANTHER" id="PTHR43472:SF1">
    <property type="entry name" value="PHOSPHORIBOSYLAMINE--GLYCINE LIGASE, CHLOROPLASTIC"/>
    <property type="match status" value="1"/>
</dbReference>
<dbReference type="Proteomes" id="UP000046090">
    <property type="component" value="Unassembled WGS sequence"/>
</dbReference>
<evidence type="ECO:0000256" key="5">
    <source>
        <dbReference type="ARBA" id="ARBA00022755"/>
    </source>
</evidence>
<dbReference type="InterPro" id="IPR000115">
    <property type="entry name" value="PRibGlycinamide_synth"/>
</dbReference>
<dbReference type="Gene3D" id="3.30.1490.20">
    <property type="entry name" value="ATP-grasp fold, A domain"/>
    <property type="match status" value="1"/>
</dbReference>
<comment type="similarity">
    <text evidence="7 10">Belongs to the GARS family.</text>
</comment>
<dbReference type="EC" id="6.3.4.13" evidence="2 10"/>
<dbReference type="AlphaFoldDB" id="A0A0K2YCY5"/>
<evidence type="ECO:0000256" key="1">
    <source>
        <dbReference type="ARBA" id="ARBA00005174"/>
    </source>
</evidence>
<protein>
    <recommendedName>
        <fullName evidence="2 10">Phosphoribosylamine--glycine ligase</fullName>
        <ecNumber evidence="2 10">6.3.4.13</ecNumber>
    </recommendedName>
    <alternativeName>
        <fullName evidence="10">GARS</fullName>
    </alternativeName>
    <alternativeName>
        <fullName evidence="8 10">Glycinamide ribonucleotide synthetase</fullName>
    </alternativeName>
    <alternativeName>
        <fullName evidence="9 10">Phosphoribosylglycinamide synthetase</fullName>
    </alternativeName>
</protein>
<reference evidence="14" key="1">
    <citation type="submission" date="2014-12" db="EMBL/GenBank/DDBJ databases">
        <authorList>
            <person name="Smet A."/>
        </authorList>
    </citation>
    <scope>NUCLEOTIDE SEQUENCE [LARGE SCALE GENOMIC DNA]</scope>
</reference>
<dbReference type="SUPFAM" id="SSF56059">
    <property type="entry name" value="Glutathione synthetase ATP-binding domain-like"/>
    <property type="match status" value="1"/>
</dbReference>
<name>A0A0K2YCY5_HELHE</name>
<dbReference type="PANTHER" id="PTHR43472">
    <property type="entry name" value="PHOSPHORIBOSYLAMINE--GLYCINE LIGASE"/>
    <property type="match status" value="1"/>
</dbReference>
<dbReference type="InterPro" id="IPR013815">
    <property type="entry name" value="ATP_grasp_subdomain_1"/>
</dbReference>
<organism evidence="13 14">
    <name type="scientific">Helicobacter heilmannii</name>
    <dbReference type="NCBI Taxonomy" id="35817"/>
    <lineage>
        <taxon>Bacteria</taxon>
        <taxon>Pseudomonadati</taxon>
        <taxon>Campylobacterota</taxon>
        <taxon>Epsilonproteobacteria</taxon>
        <taxon>Campylobacterales</taxon>
        <taxon>Helicobacteraceae</taxon>
        <taxon>Helicobacter</taxon>
    </lineage>
</organism>
<dbReference type="Pfam" id="PF02844">
    <property type="entry name" value="GARS_N"/>
    <property type="match status" value="1"/>
</dbReference>
<dbReference type="InterPro" id="IPR020561">
    <property type="entry name" value="PRibGlycinamid_synth_ATP-grasp"/>
</dbReference>
<evidence type="ECO:0000313" key="14">
    <source>
        <dbReference type="Proteomes" id="UP000046090"/>
    </source>
</evidence>
<dbReference type="UniPathway" id="UPA00074">
    <property type="reaction ID" value="UER00125"/>
</dbReference>
<keyword evidence="4 11" id="KW-0547">Nucleotide-binding</keyword>
<dbReference type="EMBL" id="CDMK01000002">
    <property type="protein sequence ID" value="CRI34840.1"/>
    <property type="molecule type" value="Genomic_DNA"/>
</dbReference>
<accession>A0A0K2YCY5</accession>
<evidence type="ECO:0000256" key="3">
    <source>
        <dbReference type="ARBA" id="ARBA00022598"/>
    </source>
</evidence>
<dbReference type="SUPFAM" id="SSF51246">
    <property type="entry name" value="Rudiment single hybrid motif"/>
    <property type="match status" value="1"/>
</dbReference>
<proteinExistence type="inferred from homology"/>
<evidence type="ECO:0000256" key="7">
    <source>
        <dbReference type="ARBA" id="ARBA00038345"/>
    </source>
</evidence>
<dbReference type="SMART" id="SM01210">
    <property type="entry name" value="GARS_C"/>
    <property type="match status" value="1"/>
</dbReference>
<dbReference type="SMART" id="SM01209">
    <property type="entry name" value="GARS_A"/>
    <property type="match status" value="1"/>
</dbReference>
<evidence type="ECO:0000313" key="13">
    <source>
        <dbReference type="EMBL" id="CRI34840.1"/>
    </source>
</evidence>
<dbReference type="Pfam" id="PF02843">
    <property type="entry name" value="GARS_C"/>
    <property type="match status" value="1"/>
</dbReference>